<evidence type="ECO:0000313" key="4">
    <source>
        <dbReference type="Proteomes" id="UP001176961"/>
    </source>
</evidence>
<feature type="region of interest" description="Disordered" evidence="1">
    <location>
        <begin position="32"/>
        <end position="127"/>
    </location>
</feature>
<proteinExistence type="predicted"/>
<keyword evidence="4" id="KW-1185">Reference proteome</keyword>
<feature type="chain" id="PRO_5041328704" evidence="2">
    <location>
        <begin position="20"/>
        <end position="127"/>
    </location>
</feature>
<gene>
    <name evidence="3" type="ORF">CYNAS_LOCUS3378</name>
</gene>
<dbReference type="EMBL" id="CATQJL010000001">
    <property type="protein sequence ID" value="CAJ0591395.1"/>
    <property type="molecule type" value="Genomic_DNA"/>
</dbReference>
<dbReference type="AlphaFoldDB" id="A0AA36DQL9"/>
<organism evidence="3 4">
    <name type="scientific">Cylicocyclus nassatus</name>
    <name type="common">Nematode worm</name>
    <dbReference type="NCBI Taxonomy" id="53992"/>
    <lineage>
        <taxon>Eukaryota</taxon>
        <taxon>Metazoa</taxon>
        <taxon>Ecdysozoa</taxon>
        <taxon>Nematoda</taxon>
        <taxon>Chromadorea</taxon>
        <taxon>Rhabditida</taxon>
        <taxon>Rhabditina</taxon>
        <taxon>Rhabditomorpha</taxon>
        <taxon>Strongyloidea</taxon>
        <taxon>Strongylidae</taxon>
        <taxon>Cylicocyclus</taxon>
    </lineage>
</organism>
<sequence>MNTMEWLLVISIFVGYAIEAEPRIRINRGPFLIPVSYGNPGRPPQGHPLPPGGGGQHWPGQMSPPADYVPPWDFRPGPGQQGQGPSYVRPPSPQGQGPSYVRPPSPQGQGPSYVTPPSWMPPQWRRY</sequence>
<protein>
    <submittedName>
        <fullName evidence="3">Uncharacterized protein</fullName>
    </submittedName>
</protein>
<accession>A0AA36DQL9</accession>
<evidence type="ECO:0000256" key="2">
    <source>
        <dbReference type="SAM" id="SignalP"/>
    </source>
</evidence>
<keyword evidence="2" id="KW-0732">Signal</keyword>
<feature type="signal peptide" evidence="2">
    <location>
        <begin position="1"/>
        <end position="19"/>
    </location>
</feature>
<reference evidence="3" key="1">
    <citation type="submission" date="2023-07" db="EMBL/GenBank/DDBJ databases">
        <authorList>
            <consortium name="CYATHOMIX"/>
        </authorList>
    </citation>
    <scope>NUCLEOTIDE SEQUENCE</scope>
    <source>
        <strain evidence="3">N/A</strain>
    </source>
</reference>
<dbReference type="Proteomes" id="UP001176961">
    <property type="component" value="Unassembled WGS sequence"/>
</dbReference>
<evidence type="ECO:0000256" key="1">
    <source>
        <dbReference type="SAM" id="MobiDB-lite"/>
    </source>
</evidence>
<name>A0AA36DQL9_CYLNA</name>
<feature type="compositionally biased region" description="Pro residues" evidence="1">
    <location>
        <begin position="41"/>
        <end position="51"/>
    </location>
</feature>
<evidence type="ECO:0000313" key="3">
    <source>
        <dbReference type="EMBL" id="CAJ0591395.1"/>
    </source>
</evidence>
<comment type="caution">
    <text evidence="3">The sequence shown here is derived from an EMBL/GenBank/DDBJ whole genome shotgun (WGS) entry which is preliminary data.</text>
</comment>